<dbReference type="InterPro" id="IPR000914">
    <property type="entry name" value="SBP_5_dom"/>
</dbReference>
<dbReference type="PANTHER" id="PTHR30290">
    <property type="entry name" value="PERIPLASMIC BINDING COMPONENT OF ABC TRANSPORTER"/>
    <property type="match status" value="1"/>
</dbReference>
<dbReference type="InterPro" id="IPR030678">
    <property type="entry name" value="Peptide/Ni-bd"/>
</dbReference>
<gene>
    <name evidence="6" type="ORF">GCM10009019_10600</name>
</gene>
<evidence type="ECO:0000256" key="1">
    <source>
        <dbReference type="ARBA" id="ARBA00005695"/>
    </source>
</evidence>
<dbReference type="CDD" id="cd00995">
    <property type="entry name" value="PBP2_NikA_DppA_OppA_like"/>
    <property type="match status" value="1"/>
</dbReference>
<proteinExistence type="inferred from homology"/>
<name>A0AAV3T010_9EURY</name>
<dbReference type="GO" id="GO:0043190">
    <property type="term" value="C:ATP-binding cassette (ABC) transporter complex"/>
    <property type="evidence" value="ECO:0007669"/>
    <property type="project" value="InterPro"/>
</dbReference>
<dbReference type="GO" id="GO:0042597">
    <property type="term" value="C:periplasmic space"/>
    <property type="evidence" value="ECO:0007669"/>
    <property type="project" value="UniProtKB-ARBA"/>
</dbReference>
<dbReference type="EMBL" id="BAAADU010000002">
    <property type="protein sequence ID" value="GAA0649724.1"/>
    <property type="molecule type" value="Genomic_DNA"/>
</dbReference>
<dbReference type="Gene3D" id="3.40.190.10">
    <property type="entry name" value="Periplasmic binding protein-like II"/>
    <property type="match status" value="1"/>
</dbReference>
<feature type="compositionally biased region" description="Low complexity" evidence="4">
    <location>
        <begin position="26"/>
        <end position="55"/>
    </location>
</feature>
<keyword evidence="7" id="KW-1185">Reference proteome</keyword>
<evidence type="ECO:0000259" key="5">
    <source>
        <dbReference type="Pfam" id="PF00496"/>
    </source>
</evidence>
<dbReference type="InterPro" id="IPR006311">
    <property type="entry name" value="TAT_signal"/>
</dbReference>
<dbReference type="PANTHER" id="PTHR30290:SF9">
    <property type="entry name" value="OLIGOPEPTIDE-BINDING PROTEIN APPA"/>
    <property type="match status" value="1"/>
</dbReference>
<evidence type="ECO:0000313" key="6">
    <source>
        <dbReference type="EMBL" id="GAA0649724.1"/>
    </source>
</evidence>
<accession>A0AAV3T010</accession>
<evidence type="ECO:0000313" key="7">
    <source>
        <dbReference type="Proteomes" id="UP001500194"/>
    </source>
</evidence>
<dbReference type="Gene3D" id="3.10.105.10">
    <property type="entry name" value="Dipeptide-binding Protein, Domain 3"/>
    <property type="match status" value="1"/>
</dbReference>
<dbReference type="AlphaFoldDB" id="A0AAV3T010"/>
<evidence type="ECO:0000256" key="2">
    <source>
        <dbReference type="ARBA" id="ARBA00022448"/>
    </source>
</evidence>
<dbReference type="SUPFAM" id="SSF53850">
    <property type="entry name" value="Periplasmic binding protein-like II"/>
    <property type="match status" value="1"/>
</dbReference>
<dbReference type="GO" id="GO:0015833">
    <property type="term" value="P:peptide transport"/>
    <property type="evidence" value="ECO:0007669"/>
    <property type="project" value="TreeGrafter"/>
</dbReference>
<reference evidence="6 7" key="1">
    <citation type="journal article" date="2019" name="Int. J. Syst. Evol. Microbiol.">
        <title>The Global Catalogue of Microorganisms (GCM) 10K type strain sequencing project: providing services to taxonomists for standard genome sequencing and annotation.</title>
        <authorList>
            <consortium name="The Broad Institute Genomics Platform"/>
            <consortium name="The Broad Institute Genome Sequencing Center for Infectious Disease"/>
            <person name="Wu L."/>
            <person name="Ma J."/>
        </authorList>
    </citation>
    <scope>NUCLEOTIDE SEQUENCE [LARGE SCALE GENOMIC DNA]</scope>
    <source>
        <strain evidence="6 7">JCM 16327</strain>
    </source>
</reference>
<dbReference type="GO" id="GO:1904680">
    <property type="term" value="F:peptide transmembrane transporter activity"/>
    <property type="evidence" value="ECO:0007669"/>
    <property type="project" value="TreeGrafter"/>
</dbReference>
<keyword evidence="3" id="KW-0732">Signal</keyword>
<protein>
    <recommendedName>
        <fullName evidence="5">Solute-binding protein family 5 domain-containing protein</fullName>
    </recommendedName>
</protein>
<sequence length="612" mass="67711">MTDNDNVSRRRFLQATGGAATAAALAGCSGSSDTTTEDTTTSGTTTDDGESGSSDKTYRMTNSTITTLDPVASTDEASAYLIHQLYDTLTVYPNAYTTAETFLATGYDLNDDSTVLTFNLKEDVTFHDGSSFTASDMVYSWERLAASDSSRRASFLLNVLGVTHETNDDGSYVSGSLGVEAVDQTTFRVELNQPFYAALEMMAYDPFAAQKEGYVGDIDGYGGEVSQSEYATESPMGTGPFTLGKWTKGTEATLERYDDFHGETANVAGVHFQIVEKTNAQYTYATKNVNADHPYVPSSKYDSNKITIEGTDENGHPYGTYGPLVNDMTADYYRTSELTTYYYAFNTDEVIKPARQAFAYAFSARQMVNTVFGRPYKPAYFFLPPGLYPGGASAYNEAAQDYPYGYGENQAAETMLQKAREVMEDAGYSEDNKYEFTMTSYQSQTWSEETKLMRDKLASCHIKMNYEQVPFATLTERGRNGNLEGYTLGWGADYPGGDNFLQLMAPQFSQVDQDNAVSYTNWEGTDAAETAREAWNTITENYGLTEEAQQARAEAYVDMEKANWEDAVFINCFHVNAEHMSYPWVDKPRVGPMGTAATKFNQVSIGDRGQYE</sequence>
<dbReference type="InterPro" id="IPR039424">
    <property type="entry name" value="SBP_5"/>
</dbReference>
<feature type="region of interest" description="Disordered" evidence="4">
    <location>
        <begin position="26"/>
        <end position="58"/>
    </location>
</feature>
<feature type="domain" description="Solute-binding protein family 5" evidence="5">
    <location>
        <begin position="102"/>
        <end position="504"/>
    </location>
</feature>
<comment type="caution">
    <text evidence="6">The sequence shown here is derived from an EMBL/GenBank/DDBJ whole genome shotgun (WGS) entry which is preliminary data.</text>
</comment>
<evidence type="ECO:0000256" key="4">
    <source>
        <dbReference type="SAM" id="MobiDB-lite"/>
    </source>
</evidence>
<dbReference type="GeneID" id="68571813"/>
<keyword evidence="2" id="KW-0813">Transport</keyword>
<dbReference type="Proteomes" id="UP001500194">
    <property type="component" value="Unassembled WGS sequence"/>
</dbReference>
<organism evidence="6 7">
    <name type="scientific">Salarchaeum japonicum</name>
    <dbReference type="NCBI Taxonomy" id="555573"/>
    <lineage>
        <taxon>Archaea</taxon>
        <taxon>Methanobacteriati</taxon>
        <taxon>Methanobacteriota</taxon>
        <taxon>Stenosarchaea group</taxon>
        <taxon>Halobacteria</taxon>
        <taxon>Halobacteriales</taxon>
        <taxon>Halobacteriaceae</taxon>
    </lineage>
</organism>
<dbReference type="PROSITE" id="PS51318">
    <property type="entry name" value="TAT"/>
    <property type="match status" value="1"/>
</dbReference>
<evidence type="ECO:0000256" key="3">
    <source>
        <dbReference type="ARBA" id="ARBA00022729"/>
    </source>
</evidence>
<dbReference type="RefSeq" id="WP_227261237.1">
    <property type="nucleotide sequence ID" value="NZ_BAAADU010000002.1"/>
</dbReference>
<dbReference type="PIRSF" id="PIRSF002741">
    <property type="entry name" value="MppA"/>
    <property type="match status" value="1"/>
</dbReference>
<dbReference type="Pfam" id="PF00496">
    <property type="entry name" value="SBP_bac_5"/>
    <property type="match status" value="1"/>
</dbReference>
<comment type="similarity">
    <text evidence="1">Belongs to the bacterial solute-binding protein 5 family.</text>
</comment>